<comment type="caution">
    <text evidence="1">The sequence shown here is derived from an EMBL/GenBank/DDBJ whole genome shotgun (WGS) entry which is preliminary data.</text>
</comment>
<name>A0A8J8TCI0_9EURY</name>
<protein>
    <submittedName>
        <fullName evidence="1">Uncharacterized protein</fullName>
    </submittedName>
</protein>
<dbReference type="AlphaFoldDB" id="A0A8J8TCI0"/>
<evidence type="ECO:0000313" key="2">
    <source>
        <dbReference type="Proteomes" id="UP000705823"/>
    </source>
</evidence>
<reference evidence="1" key="1">
    <citation type="submission" date="2019-02" db="EMBL/GenBank/DDBJ databases">
        <title>Halonotius sp. a new haloarchaeum isolated from saline soil.</title>
        <authorList>
            <person name="Duran-Viseras A."/>
            <person name="Sanchez-Porro C."/>
            <person name="Ventosa A."/>
        </authorList>
    </citation>
    <scope>NUCLEOTIDE SEQUENCE</scope>
    <source>
        <strain evidence="1">F15B</strain>
    </source>
</reference>
<organism evidence="1 2">
    <name type="scientific">Halonotius terrestris</name>
    <dbReference type="NCBI Taxonomy" id="2487750"/>
    <lineage>
        <taxon>Archaea</taxon>
        <taxon>Methanobacteriati</taxon>
        <taxon>Methanobacteriota</taxon>
        <taxon>Stenosarchaea group</taxon>
        <taxon>Halobacteria</taxon>
        <taxon>Halobacteriales</taxon>
        <taxon>Haloferacaceae</taxon>
        <taxon>Halonotius</taxon>
    </lineage>
</organism>
<dbReference type="RefSeq" id="WP_142978241.1">
    <property type="nucleotide sequence ID" value="NZ_RKLU01000001.1"/>
</dbReference>
<evidence type="ECO:0000313" key="1">
    <source>
        <dbReference type="EMBL" id="TQQ83335.1"/>
    </source>
</evidence>
<keyword evidence="2" id="KW-1185">Reference proteome</keyword>
<gene>
    <name evidence="1" type="ORF">EGH24_00600</name>
</gene>
<sequence>MTHYSSNEVDRLLTILDDQLAAGESVQISETEITRCSTERPLYTLDTYQAGTVVFDSSDLSTTAEFGRLLADAKDGSL</sequence>
<accession>A0A8J8TCI0</accession>
<dbReference type="EMBL" id="RKLU01000001">
    <property type="protein sequence ID" value="TQQ83335.1"/>
    <property type="molecule type" value="Genomic_DNA"/>
</dbReference>
<dbReference type="Proteomes" id="UP000705823">
    <property type="component" value="Unassembled WGS sequence"/>
</dbReference>
<proteinExistence type="predicted"/>